<organism evidence="8 9">
    <name type="scientific">Patulibacter brassicae</name>
    <dbReference type="NCBI Taxonomy" id="1705717"/>
    <lineage>
        <taxon>Bacteria</taxon>
        <taxon>Bacillati</taxon>
        <taxon>Actinomycetota</taxon>
        <taxon>Thermoleophilia</taxon>
        <taxon>Solirubrobacterales</taxon>
        <taxon>Patulibacteraceae</taxon>
        <taxon>Patulibacter</taxon>
    </lineage>
</organism>
<dbReference type="SUPFAM" id="SSF56645">
    <property type="entry name" value="Acyl-CoA dehydrogenase NM domain-like"/>
    <property type="match status" value="1"/>
</dbReference>
<dbReference type="Pfam" id="PF00441">
    <property type="entry name" value="Acyl-CoA_dh_1"/>
    <property type="match status" value="1"/>
</dbReference>
<name>A0ABU4VK83_9ACTN</name>
<dbReference type="Gene3D" id="1.20.140.10">
    <property type="entry name" value="Butyryl-CoA Dehydrogenase, subunit A, domain 3"/>
    <property type="match status" value="1"/>
</dbReference>
<comment type="caution">
    <text evidence="8">The sequence shown here is derived from an EMBL/GenBank/DDBJ whole genome shotgun (WGS) entry which is preliminary data.</text>
</comment>
<sequence length="610" mass="65410">MATTETTTDQGTLLSRRDLRFLLHDWLDVAALAEREAFAGQSAELYDEVLALAERLAVERFAPHNRAADEHEPHVDQDGRVVLVEGVREALAAYAEAGFGGLALPEEVGGMNLPTTISQAALAWQQAANVGTAAYPMIATAAANLLLATGSEEQIATWVPPIAEGRFAGTMCLSETQAGSSLGDIATRAEPQADGSFRLFGSKMWISGGEHELTENIVHLVLAKLPDAPAGTKGISLSLVPRFLLEDGGSIGERNDVALVGLNHKMGWRGTVNTVLAFGEGGQRPGGAPGAVGWIVGEPGQGLAGMFHMMNEARIGVGLGAVALGSTGYRKALRYARERPQGRPLGAKDPAAPQSPIVEHPDVRRMLLAQKSYVEGGLGLLMYCAKLVDDERSLDDAEARARARLLLEVLTPIAKSWPSQWCLEANALAIQVHGGYGYTRDYEVEQHYRDNRLNPIHEGTHGIQALDLLGRKVTMQRGAGLALLAETIGATVARARHEGGEAAQLADALAGTLERLLEVTGILWGDGPAGAEVALANATAYLEAAGHLVVAWIWLEQWLATAGREGDFHDGKRQAARYYFRHELPRTGPQLDLLAARDRTMLETRDAWLD</sequence>
<evidence type="ECO:0000256" key="1">
    <source>
        <dbReference type="ARBA" id="ARBA00001974"/>
    </source>
</evidence>
<evidence type="ECO:0000256" key="2">
    <source>
        <dbReference type="ARBA" id="ARBA00009347"/>
    </source>
</evidence>
<keyword evidence="3" id="KW-0285">Flavoprotein</keyword>
<comment type="cofactor">
    <cofactor evidence="1">
        <name>FAD</name>
        <dbReference type="ChEBI" id="CHEBI:57692"/>
    </cofactor>
</comment>
<reference evidence="8 9" key="1">
    <citation type="submission" date="2023-11" db="EMBL/GenBank/DDBJ databases">
        <authorList>
            <person name="Xu M."/>
            <person name="Jiang T."/>
        </authorList>
    </citation>
    <scope>NUCLEOTIDE SEQUENCE [LARGE SCALE GENOMIC DNA]</scope>
    <source>
        <strain evidence="8 9">SD</strain>
    </source>
</reference>
<protein>
    <submittedName>
        <fullName evidence="8">Acyl-CoA dehydrogenase</fullName>
    </submittedName>
</protein>
<evidence type="ECO:0000256" key="4">
    <source>
        <dbReference type="ARBA" id="ARBA00022827"/>
    </source>
</evidence>
<evidence type="ECO:0000259" key="6">
    <source>
        <dbReference type="Pfam" id="PF02771"/>
    </source>
</evidence>
<keyword evidence="9" id="KW-1185">Reference proteome</keyword>
<proteinExistence type="inferred from homology"/>
<dbReference type="Pfam" id="PF02771">
    <property type="entry name" value="Acyl-CoA_dh_N"/>
    <property type="match status" value="1"/>
</dbReference>
<dbReference type="InterPro" id="IPR025878">
    <property type="entry name" value="Acyl-CoA_dh-like_C_dom"/>
</dbReference>
<dbReference type="RefSeq" id="WP_319953910.1">
    <property type="nucleotide sequence ID" value="NZ_JAXAVX010000003.1"/>
</dbReference>
<dbReference type="Gene3D" id="2.40.110.10">
    <property type="entry name" value="Butyryl-CoA Dehydrogenase, subunit A, domain 2"/>
    <property type="match status" value="1"/>
</dbReference>
<dbReference type="InterPro" id="IPR009075">
    <property type="entry name" value="AcylCo_DH/oxidase_C"/>
</dbReference>
<keyword evidence="4" id="KW-0274">FAD</keyword>
<evidence type="ECO:0000313" key="8">
    <source>
        <dbReference type="EMBL" id="MDX8151757.1"/>
    </source>
</evidence>
<dbReference type="PANTHER" id="PTHR42803:SF3">
    <property type="entry name" value="ACYL-COA DEHYDROGENASE-RELATED"/>
    <property type="match status" value="1"/>
</dbReference>
<dbReference type="InterPro" id="IPR009100">
    <property type="entry name" value="AcylCoA_DH/oxidase_NM_dom_sf"/>
</dbReference>
<comment type="similarity">
    <text evidence="2">Belongs to the acyl-CoA dehydrogenase family.</text>
</comment>
<dbReference type="InterPro" id="IPR052166">
    <property type="entry name" value="Diverse_Acyl-CoA_DH"/>
</dbReference>
<accession>A0ABU4VK83</accession>
<evidence type="ECO:0000256" key="3">
    <source>
        <dbReference type="ARBA" id="ARBA00022630"/>
    </source>
</evidence>
<evidence type="ECO:0000313" key="9">
    <source>
        <dbReference type="Proteomes" id="UP001277761"/>
    </source>
</evidence>
<dbReference type="Gene3D" id="1.10.540.10">
    <property type="entry name" value="Acyl-CoA dehydrogenase/oxidase, N-terminal domain"/>
    <property type="match status" value="1"/>
</dbReference>
<dbReference type="InterPro" id="IPR046373">
    <property type="entry name" value="Acyl-CoA_Oxase/DH_mid-dom_sf"/>
</dbReference>
<feature type="domain" description="Acyl-CoA dehydrogenase/oxidase C-terminal" evidence="5">
    <location>
        <begin position="300"/>
        <end position="467"/>
    </location>
</feature>
<dbReference type="InterPro" id="IPR013786">
    <property type="entry name" value="AcylCoA_DH/ox_N"/>
</dbReference>
<dbReference type="Proteomes" id="UP001277761">
    <property type="component" value="Unassembled WGS sequence"/>
</dbReference>
<dbReference type="Pfam" id="PF12806">
    <property type="entry name" value="Acyl-CoA_dh_C"/>
    <property type="match status" value="1"/>
</dbReference>
<evidence type="ECO:0000259" key="7">
    <source>
        <dbReference type="Pfam" id="PF12806"/>
    </source>
</evidence>
<dbReference type="InterPro" id="IPR037069">
    <property type="entry name" value="AcylCoA_DH/ox_N_sf"/>
</dbReference>
<feature type="domain" description="Acetyl-CoA dehydrogenase-like C-terminal" evidence="7">
    <location>
        <begin position="485"/>
        <end position="603"/>
    </location>
</feature>
<evidence type="ECO:0000259" key="5">
    <source>
        <dbReference type="Pfam" id="PF00441"/>
    </source>
</evidence>
<dbReference type="PANTHER" id="PTHR42803">
    <property type="entry name" value="ACYL-COA DEHYDROGENASE"/>
    <property type="match status" value="1"/>
</dbReference>
<dbReference type="SUPFAM" id="SSF47203">
    <property type="entry name" value="Acyl-CoA dehydrogenase C-terminal domain-like"/>
    <property type="match status" value="1"/>
</dbReference>
<dbReference type="InterPro" id="IPR036250">
    <property type="entry name" value="AcylCo_DH-like_C"/>
</dbReference>
<dbReference type="EMBL" id="JAXAVX010000003">
    <property type="protein sequence ID" value="MDX8151757.1"/>
    <property type="molecule type" value="Genomic_DNA"/>
</dbReference>
<gene>
    <name evidence="8" type="ORF">SK069_09145</name>
</gene>
<feature type="domain" description="Acyl-CoA dehydrogenase/oxidase N-terminal" evidence="6">
    <location>
        <begin position="50"/>
        <end position="165"/>
    </location>
</feature>